<keyword evidence="3" id="KW-1185">Reference proteome</keyword>
<reference evidence="2 3" key="1">
    <citation type="submission" date="2019-07" db="EMBL/GenBank/DDBJ databases">
        <title>Lysobacter weifangensis sp. nov., isolated from bensulfuron-methyl contaminated farmland soil.</title>
        <authorList>
            <person name="Zhao H."/>
        </authorList>
    </citation>
    <scope>NUCLEOTIDE SEQUENCE [LARGE SCALE GENOMIC DNA]</scope>
    <source>
        <strain evidence="2 3">CC-Bw-6</strain>
    </source>
</reference>
<dbReference type="SUPFAM" id="SSF55729">
    <property type="entry name" value="Acyl-CoA N-acyltransferases (Nat)"/>
    <property type="match status" value="1"/>
</dbReference>
<dbReference type="InterPro" id="IPR016181">
    <property type="entry name" value="Acyl_CoA_acyltransferase"/>
</dbReference>
<feature type="domain" description="N-acetyltransferase" evidence="1">
    <location>
        <begin position="14"/>
        <end position="166"/>
    </location>
</feature>
<keyword evidence="2" id="KW-0808">Transferase</keyword>
<evidence type="ECO:0000313" key="3">
    <source>
        <dbReference type="Proteomes" id="UP000315891"/>
    </source>
</evidence>
<dbReference type="PROSITE" id="PS51186">
    <property type="entry name" value="GNAT"/>
    <property type="match status" value="1"/>
</dbReference>
<dbReference type="OrthoDB" id="9801656at2"/>
<proteinExistence type="predicted"/>
<sequence>MKNKIGPTLETERLLLRVPQIGDFERYAEMLADDSSRHIGGPLSRHDAWRRFLQMPGAWVVQGFAMFSVVEKATGRWMGQAGPWFPDGWLGTEVGYSFHMDARGKGYATEACAATMDYAFDTLGWDEVIHSISPENTASQAVAQRLGSRNRGPGKLPPPLDAHAIDVWGQTREEWAENRKRFA</sequence>
<dbReference type="PANTHER" id="PTHR43792">
    <property type="entry name" value="GNAT FAMILY, PUTATIVE (AFU_ORTHOLOGUE AFUA_3G00765)-RELATED-RELATED"/>
    <property type="match status" value="1"/>
</dbReference>
<dbReference type="AlphaFoldDB" id="A0A516V3B6"/>
<protein>
    <submittedName>
        <fullName evidence="2">GNAT family N-acetyltransferase</fullName>
    </submittedName>
</protein>
<dbReference type="Proteomes" id="UP000315891">
    <property type="component" value="Chromosome"/>
</dbReference>
<dbReference type="EMBL" id="CP041742">
    <property type="protein sequence ID" value="QDQ73006.1"/>
    <property type="molecule type" value="Genomic_DNA"/>
</dbReference>
<accession>A0A516V3B6</accession>
<gene>
    <name evidence="2" type="ORF">FNZ56_03545</name>
</gene>
<evidence type="ECO:0000313" key="2">
    <source>
        <dbReference type="EMBL" id="QDQ73006.1"/>
    </source>
</evidence>
<dbReference type="InterPro" id="IPR000182">
    <property type="entry name" value="GNAT_dom"/>
</dbReference>
<dbReference type="RefSeq" id="WP_143878519.1">
    <property type="nucleotide sequence ID" value="NZ_BAABLZ010000002.1"/>
</dbReference>
<dbReference type="GO" id="GO:0016747">
    <property type="term" value="F:acyltransferase activity, transferring groups other than amino-acyl groups"/>
    <property type="evidence" value="ECO:0007669"/>
    <property type="project" value="InterPro"/>
</dbReference>
<dbReference type="Pfam" id="PF13302">
    <property type="entry name" value="Acetyltransf_3"/>
    <property type="match status" value="1"/>
</dbReference>
<evidence type="ECO:0000259" key="1">
    <source>
        <dbReference type="PROSITE" id="PS51186"/>
    </source>
</evidence>
<dbReference type="Gene3D" id="3.40.630.30">
    <property type="match status" value="1"/>
</dbReference>
<dbReference type="PANTHER" id="PTHR43792:SF1">
    <property type="entry name" value="N-ACETYLTRANSFERASE DOMAIN-CONTAINING PROTEIN"/>
    <property type="match status" value="1"/>
</dbReference>
<organism evidence="2 3">
    <name type="scientific">Pseudoluteimonas lycopersici</name>
    <dbReference type="NCBI Taxonomy" id="1324796"/>
    <lineage>
        <taxon>Bacteria</taxon>
        <taxon>Pseudomonadati</taxon>
        <taxon>Pseudomonadota</taxon>
        <taxon>Gammaproteobacteria</taxon>
        <taxon>Lysobacterales</taxon>
        <taxon>Lysobacteraceae</taxon>
        <taxon>Pseudoluteimonas</taxon>
    </lineage>
</organism>
<name>A0A516V3B6_9GAMM</name>
<dbReference type="InterPro" id="IPR051531">
    <property type="entry name" value="N-acetyltransferase"/>
</dbReference>